<comment type="caution">
    <text evidence="2">The sequence shown here is derived from an EMBL/GenBank/DDBJ whole genome shotgun (WGS) entry which is preliminary data.</text>
</comment>
<dbReference type="AlphaFoldDB" id="A0A090W6M0"/>
<evidence type="ECO:0000256" key="1">
    <source>
        <dbReference type="SAM" id="Phobius"/>
    </source>
</evidence>
<gene>
    <name evidence="2" type="ORF">JCM19300_1199</name>
</gene>
<keyword evidence="1" id="KW-0812">Transmembrane</keyword>
<reference evidence="2 3" key="1">
    <citation type="journal article" date="2014" name="Genome Announc.">
        <title>Draft Genome Sequences of Marine Flavobacterium Algibacter lectus Strains SS8 and NR4.</title>
        <authorList>
            <person name="Takatani N."/>
            <person name="Nakanishi M."/>
            <person name="Meirelles P."/>
            <person name="Mino S."/>
            <person name="Suda W."/>
            <person name="Oshima K."/>
            <person name="Hattori M."/>
            <person name="Ohkuma M."/>
            <person name="Hosokawa M."/>
            <person name="Miyashita K."/>
            <person name="Thompson F.L."/>
            <person name="Niwa A."/>
            <person name="Sawabe T."/>
            <person name="Sawabe T."/>
        </authorList>
    </citation>
    <scope>NUCLEOTIDE SEQUENCE [LARGE SCALE GENOMIC DNA]</scope>
    <source>
        <strain evidence="2 3">JCM 19300</strain>
    </source>
</reference>
<name>A0A090W6M0_9FLAO</name>
<accession>A0A090W6M0</accession>
<protein>
    <submittedName>
        <fullName evidence="2">Uncharacterized protein</fullName>
    </submittedName>
</protein>
<proteinExistence type="predicted"/>
<evidence type="ECO:0000313" key="2">
    <source>
        <dbReference type="EMBL" id="GAL63177.1"/>
    </source>
</evidence>
<keyword evidence="1" id="KW-1133">Transmembrane helix</keyword>
<sequence length="41" mass="4851">MIVIVEVIIFNVLLILKVRGVVLIIFICLMRNYFQTDNRNN</sequence>
<evidence type="ECO:0000313" key="3">
    <source>
        <dbReference type="Proteomes" id="UP000029644"/>
    </source>
</evidence>
<organism evidence="2 3">
    <name type="scientific">Algibacter lectus</name>
    <dbReference type="NCBI Taxonomy" id="221126"/>
    <lineage>
        <taxon>Bacteria</taxon>
        <taxon>Pseudomonadati</taxon>
        <taxon>Bacteroidota</taxon>
        <taxon>Flavobacteriia</taxon>
        <taxon>Flavobacteriales</taxon>
        <taxon>Flavobacteriaceae</taxon>
        <taxon>Algibacter</taxon>
    </lineage>
</organism>
<dbReference type="EMBL" id="BBNQ01000010">
    <property type="protein sequence ID" value="GAL63177.1"/>
    <property type="molecule type" value="Genomic_DNA"/>
</dbReference>
<dbReference type="Proteomes" id="UP000029644">
    <property type="component" value="Unassembled WGS sequence"/>
</dbReference>
<keyword evidence="1" id="KW-0472">Membrane</keyword>
<feature type="transmembrane region" description="Helical" evidence="1">
    <location>
        <begin position="6"/>
        <end position="29"/>
    </location>
</feature>